<evidence type="ECO:0000313" key="2">
    <source>
        <dbReference type="Proteomes" id="UP000217199"/>
    </source>
</evidence>
<dbReference type="InParanoid" id="A0A286UWV3"/>
<protein>
    <submittedName>
        <fullName evidence="1">Uncharacterized protein</fullName>
    </submittedName>
</protein>
<dbReference type="AlphaFoldDB" id="A0A286UWV3"/>
<keyword evidence="2" id="KW-1185">Reference proteome</keyword>
<reference evidence="1 2" key="1">
    <citation type="journal article" date="2017" name="Mol. Ecol.">
        <title>Comparative and population genomic landscape of Phellinus noxius: A hypervariable fungus causing root rot in trees.</title>
        <authorList>
            <person name="Chung C.L."/>
            <person name="Lee T.J."/>
            <person name="Akiba M."/>
            <person name="Lee H.H."/>
            <person name="Kuo T.H."/>
            <person name="Liu D."/>
            <person name="Ke H.M."/>
            <person name="Yokoi T."/>
            <person name="Roa M.B."/>
            <person name="Lu M.J."/>
            <person name="Chang Y.Y."/>
            <person name="Ann P.J."/>
            <person name="Tsai J.N."/>
            <person name="Chen C.Y."/>
            <person name="Tzean S.S."/>
            <person name="Ota Y."/>
            <person name="Hattori T."/>
            <person name="Sahashi N."/>
            <person name="Liou R.F."/>
            <person name="Kikuchi T."/>
            <person name="Tsai I.J."/>
        </authorList>
    </citation>
    <scope>NUCLEOTIDE SEQUENCE [LARGE SCALE GENOMIC DNA]</scope>
    <source>
        <strain evidence="1 2">FFPRI411160</strain>
    </source>
</reference>
<evidence type="ECO:0000313" key="1">
    <source>
        <dbReference type="EMBL" id="PAV24014.1"/>
    </source>
</evidence>
<organism evidence="1 2">
    <name type="scientific">Pyrrhoderma noxium</name>
    <dbReference type="NCBI Taxonomy" id="2282107"/>
    <lineage>
        <taxon>Eukaryota</taxon>
        <taxon>Fungi</taxon>
        <taxon>Dikarya</taxon>
        <taxon>Basidiomycota</taxon>
        <taxon>Agaricomycotina</taxon>
        <taxon>Agaricomycetes</taxon>
        <taxon>Hymenochaetales</taxon>
        <taxon>Hymenochaetaceae</taxon>
        <taxon>Pyrrhoderma</taxon>
    </lineage>
</organism>
<sequence>MPLHSPKPRPEIRSIPLTKLVKLRILARDQTRNPQNAVTDREIADTDASNVTFGIPRLVDNNTGTTIYSEGRPYFKLNEASGLGIKQKMKTTTTRGWTVENLVSKGKRMKPIPRVSAITDYDRLDTIIKQYEDSGIPLIIEDWNKTPNWPTDGLFSPEWLLDHGEQDINVRNCVNLADKTIAFSEFVERCRTIPEYVQEGETERFYGKDAVCPSQWKGWLMESNIPSMLKPGSSEDVLELLPESERVETLMCYHGIGDTFTAAHKDLCASSGHNLMCNTERGGSAFWFMTQSNDAPHAVSYFHDKLNSDLDHECYVAGPEEFARAPFIVYVAEQCLGDLDDYNRP</sequence>
<dbReference type="OrthoDB" id="298344at2759"/>
<dbReference type="STRING" id="2282107.A0A286UWV3"/>
<accession>A0A286UWV3</accession>
<comment type="caution">
    <text evidence="1">The sequence shown here is derived from an EMBL/GenBank/DDBJ whole genome shotgun (WGS) entry which is preliminary data.</text>
</comment>
<gene>
    <name evidence="1" type="ORF">PNOK_0108200</name>
</gene>
<dbReference type="SUPFAM" id="SSF51197">
    <property type="entry name" value="Clavaminate synthase-like"/>
    <property type="match status" value="1"/>
</dbReference>
<name>A0A286UWV3_9AGAM</name>
<dbReference type="Proteomes" id="UP000217199">
    <property type="component" value="Unassembled WGS sequence"/>
</dbReference>
<proteinExistence type="predicted"/>
<dbReference type="Gene3D" id="2.60.120.650">
    <property type="entry name" value="Cupin"/>
    <property type="match status" value="1"/>
</dbReference>
<dbReference type="EMBL" id="NBII01000001">
    <property type="protein sequence ID" value="PAV24014.1"/>
    <property type="molecule type" value="Genomic_DNA"/>
</dbReference>